<evidence type="ECO:0000313" key="3">
    <source>
        <dbReference type="Proteomes" id="UP000187429"/>
    </source>
</evidence>
<proteinExistence type="predicted"/>
<sequence>MPQMLVLVGLPGSGKSVFSNRLTALFKDWERVNQDEMGSRTLCETTASKLLKAGKNVIIDRCNFDEDQRKIWVKIAEETRCPVDALFFDISVKVCKDRVTERKGHPTGVEGKFGAEVVARFDKIMSIPKVQEGFRFIHNILVHLPCAKKPLPVDQVYIESVLISILALFPPAKSAQPPAPTPAPPKPAPPKQCSEKVEVDVDVKISDKNKGGPVNVKIDVVEDKCPPPPKSAPKPACSPPQPKPKVENNSIMDLKKSNDFWSAPWADKKSLSTITKPNEGFGTYKETKAMWEDEHHTQHFNHSLFNEQAEREDSKNKQIEKRTRHLQHSDHMVNAEAGMARAFDHTTLDRDQNGHEILSCGKKQHFHDRSHFHHQHEHQEDAKAGSARTYEHKHMSNIRHIHAGDDKADKARTEAFEHRSFNYAFKGGASFDPEKVMMSSFKNKLKFEDEIKASFHNLPMNDHFKFAQNVQWETELPTRPNFSVFK</sequence>
<feature type="compositionally biased region" description="Pro residues" evidence="1">
    <location>
        <begin position="226"/>
        <end position="243"/>
    </location>
</feature>
<dbReference type="InterPro" id="IPR027417">
    <property type="entry name" value="P-loop_NTPase"/>
</dbReference>
<dbReference type="PANTHER" id="PTHR12083:SF9">
    <property type="entry name" value="BIFUNCTIONAL POLYNUCLEOTIDE PHOSPHATASE_KINASE"/>
    <property type="match status" value="1"/>
</dbReference>
<dbReference type="GO" id="GO:0003690">
    <property type="term" value="F:double-stranded DNA binding"/>
    <property type="evidence" value="ECO:0007669"/>
    <property type="project" value="TreeGrafter"/>
</dbReference>
<dbReference type="EMBL" id="LSSM01000816">
    <property type="protein sequence ID" value="OMJ27817.1"/>
    <property type="molecule type" value="Genomic_DNA"/>
</dbReference>
<dbReference type="PANTHER" id="PTHR12083">
    <property type="entry name" value="BIFUNCTIONAL POLYNUCLEOTIDE PHOSPHATASE/KINASE"/>
    <property type="match status" value="1"/>
</dbReference>
<accession>A0A1R1YLK5</accession>
<evidence type="ECO:0000313" key="2">
    <source>
        <dbReference type="EMBL" id="OMJ27817.1"/>
    </source>
</evidence>
<name>A0A1R1YLK5_9FUNG</name>
<dbReference type="GO" id="GO:0046404">
    <property type="term" value="F:ATP-dependent polydeoxyribonucleotide 5'-hydroxyl-kinase activity"/>
    <property type="evidence" value="ECO:0007669"/>
    <property type="project" value="TreeGrafter"/>
</dbReference>
<dbReference type="Gene3D" id="3.40.50.300">
    <property type="entry name" value="P-loop containing nucleotide triphosphate hydrolases"/>
    <property type="match status" value="1"/>
</dbReference>
<gene>
    <name evidence="2" type="ORF">AYI69_g2731</name>
</gene>
<comment type="caution">
    <text evidence="2">The sequence shown here is derived from an EMBL/GenBank/DDBJ whole genome shotgun (WGS) entry which is preliminary data.</text>
</comment>
<dbReference type="OrthoDB" id="3512845at2759"/>
<feature type="region of interest" description="Disordered" evidence="1">
    <location>
        <begin position="174"/>
        <end position="248"/>
    </location>
</feature>
<dbReference type="Proteomes" id="UP000187429">
    <property type="component" value="Unassembled WGS sequence"/>
</dbReference>
<keyword evidence="3" id="KW-1185">Reference proteome</keyword>
<dbReference type="GO" id="GO:0046403">
    <property type="term" value="F:polynucleotide 3'-phosphatase activity"/>
    <property type="evidence" value="ECO:0007669"/>
    <property type="project" value="TreeGrafter"/>
</dbReference>
<dbReference type="GO" id="GO:0006281">
    <property type="term" value="P:DNA repair"/>
    <property type="evidence" value="ECO:0007669"/>
    <property type="project" value="TreeGrafter"/>
</dbReference>
<feature type="compositionally biased region" description="Basic and acidic residues" evidence="1">
    <location>
        <begin position="193"/>
        <end position="210"/>
    </location>
</feature>
<dbReference type="Pfam" id="PF13671">
    <property type="entry name" value="AAA_33"/>
    <property type="match status" value="1"/>
</dbReference>
<dbReference type="AlphaFoldDB" id="A0A1R1YLK5"/>
<feature type="compositionally biased region" description="Pro residues" evidence="1">
    <location>
        <begin position="177"/>
        <end position="190"/>
    </location>
</feature>
<organism evidence="2 3">
    <name type="scientific">Smittium culicis</name>
    <dbReference type="NCBI Taxonomy" id="133412"/>
    <lineage>
        <taxon>Eukaryota</taxon>
        <taxon>Fungi</taxon>
        <taxon>Fungi incertae sedis</taxon>
        <taxon>Zoopagomycota</taxon>
        <taxon>Kickxellomycotina</taxon>
        <taxon>Harpellomycetes</taxon>
        <taxon>Harpellales</taxon>
        <taxon>Legeriomycetaceae</taxon>
        <taxon>Smittium</taxon>
    </lineage>
</organism>
<reference evidence="3" key="1">
    <citation type="submission" date="2017-01" db="EMBL/GenBank/DDBJ databases">
        <authorList>
            <person name="Wang Y."/>
            <person name="White M."/>
            <person name="Kvist S."/>
            <person name="Moncalvo J.-M."/>
        </authorList>
    </citation>
    <scope>NUCLEOTIDE SEQUENCE [LARGE SCALE GENOMIC DNA]</scope>
    <source>
        <strain evidence="3">ID-206-W2</strain>
    </source>
</reference>
<protein>
    <submittedName>
        <fullName evidence="2">Transcription factor</fullName>
    </submittedName>
</protein>
<evidence type="ECO:0000256" key="1">
    <source>
        <dbReference type="SAM" id="MobiDB-lite"/>
    </source>
</evidence>
<dbReference type="SUPFAM" id="SSF52540">
    <property type="entry name" value="P-loop containing nucleoside triphosphate hydrolases"/>
    <property type="match status" value="1"/>
</dbReference>